<dbReference type="Pfam" id="PF01424">
    <property type="entry name" value="R3H"/>
    <property type="match status" value="1"/>
</dbReference>
<dbReference type="InterPro" id="IPR036867">
    <property type="entry name" value="R3H_dom_sf"/>
</dbReference>
<protein>
    <submittedName>
        <fullName evidence="2">Protein jag</fullName>
    </submittedName>
</protein>
<evidence type="ECO:0000313" key="3">
    <source>
        <dbReference type="Proteomes" id="UP000186383"/>
    </source>
</evidence>
<dbReference type="InterPro" id="IPR001374">
    <property type="entry name" value="R3H_dom"/>
</dbReference>
<dbReference type="Gene3D" id="3.30.300.20">
    <property type="match status" value="1"/>
</dbReference>
<dbReference type="EMBL" id="LBQW01000002">
    <property type="protein sequence ID" value="KKP85976.1"/>
    <property type="molecule type" value="Genomic_DNA"/>
</dbReference>
<evidence type="ECO:0000259" key="1">
    <source>
        <dbReference type="PROSITE" id="PS51061"/>
    </source>
</evidence>
<dbReference type="PROSITE" id="PS51061">
    <property type="entry name" value="R3H"/>
    <property type="match status" value="1"/>
</dbReference>
<gene>
    <name evidence="2" type="ORF">UR88_C0002G0009</name>
</gene>
<dbReference type="Gene3D" id="3.30.1370.50">
    <property type="entry name" value="R3H-like domain"/>
    <property type="match status" value="1"/>
</dbReference>
<accession>A0A0G0DBG0</accession>
<organism evidence="2 3">
    <name type="scientific">Candidatus Nomurabacteria bacterium GW2011_GWA1_35_8</name>
    <dbReference type="NCBI Taxonomy" id="1618727"/>
    <lineage>
        <taxon>Bacteria</taxon>
        <taxon>Candidatus Nomuraibacteriota</taxon>
    </lineage>
</organism>
<sequence>MNKVEMQNLIKELIEKTTISVSKISIDEDKPASLHSSEDKTTWFSVEVSQPHFFWEHGGEALFAVNYLARRMIEAKTPPMVQISNLEKSSKPSKLGKQEGLGILIDINGFQKKRVENIHAIAYMMAERARYFKSNIEVDPMPAFERRIVHEFLSNATDLKTESQGEGLSRRVVIKYIGTI</sequence>
<dbReference type="SUPFAM" id="SSF82708">
    <property type="entry name" value="R3H domain"/>
    <property type="match status" value="1"/>
</dbReference>
<evidence type="ECO:0000313" key="2">
    <source>
        <dbReference type="EMBL" id="KKP85976.1"/>
    </source>
</evidence>
<dbReference type="SMART" id="SM00393">
    <property type="entry name" value="R3H"/>
    <property type="match status" value="1"/>
</dbReference>
<reference evidence="2 3" key="1">
    <citation type="journal article" date="2015" name="Nature">
        <title>rRNA introns, odd ribosomes, and small enigmatic genomes across a large radiation of phyla.</title>
        <authorList>
            <person name="Brown C.T."/>
            <person name="Hug L.A."/>
            <person name="Thomas B.C."/>
            <person name="Sharon I."/>
            <person name="Castelle C.J."/>
            <person name="Singh A."/>
            <person name="Wilkins M.J."/>
            <person name="Williams K.H."/>
            <person name="Banfield J.F."/>
        </authorList>
    </citation>
    <scope>NUCLEOTIDE SEQUENCE [LARGE SCALE GENOMIC DNA]</scope>
</reference>
<dbReference type="Proteomes" id="UP000186383">
    <property type="component" value="Unassembled WGS sequence"/>
</dbReference>
<dbReference type="InterPro" id="IPR034079">
    <property type="entry name" value="R3H_KhpB"/>
</dbReference>
<dbReference type="InterPro" id="IPR015946">
    <property type="entry name" value="KH_dom-like_a/b"/>
</dbReference>
<dbReference type="PANTHER" id="PTHR35800:SF1">
    <property type="entry name" value="RNA-BINDING PROTEIN KHPB"/>
    <property type="match status" value="1"/>
</dbReference>
<feature type="domain" description="R3H" evidence="1">
    <location>
        <begin position="112"/>
        <end position="178"/>
    </location>
</feature>
<dbReference type="InterPro" id="IPR039247">
    <property type="entry name" value="KhpB"/>
</dbReference>
<dbReference type="AlphaFoldDB" id="A0A0G0DBG0"/>
<dbReference type="PANTHER" id="PTHR35800">
    <property type="entry name" value="PROTEIN JAG"/>
    <property type="match status" value="1"/>
</dbReference>
<dbReference type="CDD" id="cd02644">
    <property type="entry name" value="R3H_jag"/>
    <property type="match status" value="1"/>
</dbReference>
<proteinExistence type="predicted"/>
<name>A0A0G0DBG0_9BACT</name>
<comment type="caution">
    <text evidence="2">The sequence shown here is derived from an EMBL/GenBank/DDBJ whole genome shotgun (WGS) entry which is preliminary data.</text>
</comment>
<dbReference type="GO" id="GO:0003723">
    <property type="term" value="F:RNA binding"/>
    <property type="evidence" value="ECO:0007669"/>
    <property type="project" value="InterPro"/>
</dbReference>